<proteinExistence type="predicted"/>
<sequence>MTNLKNAPYFIMSGPAKYILSLEKADPSANTYSFQYKYDKNETNSLLSFTFNTPDTSLSFQSAENTLQAKGVIRNTEDDKSLEASLDIDGIKHFDTVMSLKKQDIKFGYVWLPHAYWVVNDERIAELSALLNVNPKSKDILVSGALYYPPGTQLFVDAQLNMSLPTLHDCTIKAKVHEKMPNEFQEKRMFDAVLNLSNTSSTASLSFQSAENTLQAKGVIRNTEDDKSLEASLDIDGIKHFDTVMSLKKQDIKFGYVWLPHAYWVVNDERIAELSATHLTISKPRPVRMEFQFEEGEYNEDKYRMLLRYVLLSEQNFTTYVELDANDKAYSRWATPQQKRLSAAFNWDANRDPLAEGHMRRITNCMLVVNVTSPVSEAVHMTARFGFVEADRHLVAMFGIAVLFVDNGKGLLDVLKDKFQHEKNTNEDIFIENFDTTAQVTLDTLYYPTVTFHAHLMKSYAEMTNTLNLLFATAVWRPYPDRHVRFTGRSALHLVLPPSDVALLYSVEGSQRLLTADINCDTSHYSLRADQRPVLLSVALSTPHDNFRNMKIIGEIEGDDIHGSLVTDTTEYGVAGRVLNRDPLEMSLVLTPKGSGEQMTVRVKSESTDTTYSLSAHFTGPVQATLHANAEVEANFTDISFKMLLLESLFDGNATLTWTSEAGEHRTVDNQLEYKWDVNGSHLVDYTLATPMYEGDATFLLNNLDELSDNKVDLFWLNNTATINTTHTFEKQPGGFRQAGRAAISVPLSTQHLVTTHYLYIQGTANITHYLYGSFKKILGKSARGLDLATTDIEVVNDRVPVGVQYIHEFDASGNTNQS</sequence>
<accession>A0ACC0JI11</accession>
<dbReference type="EMBL" id="CM046122">
    <property type="protein sequence ID" value="KAI8423691.1"/>
    <property type="molecule type" value="Genomic_DNA"/>
</dbReference>
<reference evidence="1 2" key="1">
    <citation type="journal article" date="2022" name="Genome Biol. Evol.">
        <title>The Spruce Budworm Genome: Reconstructing the Evolutionary History of Antifreeze Proteins.</title>
        <authorList>
            <person name="Beliveau C."/>
            <person name="Gagne P."/>
            <person name="Picq S."/>
            <person name="Vernygora O."/>
            <person name="Keeling C.I."/>
            <person name="Pinkney K."/>
            <person name="Doucet D."/>
            <person name="Wen F."/>
            <person name="Johnston J.S."/>
            <person name="Maaroufi H."/>
            <person name="Boyle B."/>
            <person name="Laroche J."/>
            <person name="Dewar K."/>
            <person name="Juretic N."/>
            <person name="Blackburn G."/>
            <person name="Nisole A."/>
            <person name="Brunet B."/>
            <person name="Brandao M."/>
            <person name="Lumley L."/>
            <person name="Duan J."/>
            <person name="Quan G."/>
            <person name="Lucarotti C.J."/>
            <person name="Roe A.D."/>
            <person name="Sperling F.A.H."/>
            <person name="Levesque R.C."/>
            <person name="Cusson M."/>
        </authorList>
    </citation>
    <scope>NUCLEOTIDE SEQUENCE [LARGE SCALE GENOMIC DNA]</scope>
    <source>
        <strain evidence="1">Glfc:IPQL:Cfum</strain>
    </source>
</reference>
<evidence type="ECO:0000313" key="1">
    <source>
        <dbReference type="EMBL" id="KAI8423691.1"/>
    </source>
</evidence>
<name>A0ACC0JI11_CHOFU</name>
<evidence type="ECO:0000313" key="2">
    <source>
        <dbReference type="Proteomes" id="UP001064048"/>
    </source>
</evidence>
<comment type="caution">
    <text evidence="1">The sequence shown here is derived from an EMBL/GenBank/DDBJ whole genome shotgun (WGS) entry which is preliminary data.</text>
</comment>
<keyword evidence="2" id="KW-1185">Reference proteome</keyword>
<organism evidence="1 2">
    <name type="scientific">Choristoneura fumiferana</name>
    <name type="common">Spruce budworm moth</name>
    <name type="synonym">Archips fumiferana</name>
    <dbReference type="NCBI Taxonomy" id="7141"/>
    <lineage>
        <taxon>Eukaryota</taxon>
        <taxon>Metazoa</taxon>
        <taxon>Ecdysozoa</taxon>
        <taxon>Arthropoda</taxon>
        <taxon>Hexapoda</taxon>
        <taxon>Insecta</taxon>
        <taxon>Pterygota</taxon>
        <taxon>Neoptera</taxon>
        <taxon>Endopterygota</taxon>
        <taxon>Lepidoptera</taxon>
        <taxon>Glossata</taxon>
        <taxon>Ditrysia</taxon>
        <taxon>Tortricoidea</taxon>
        <taxon>Tortricidae</taxon>
        <taxon>Tortricinae</taxon>
        <taxon>Choristoneura</taxon>
    </lineage>
</organism>
<dbReference type="Proteomes" id="UP001064048">
    <property type="component" value="Chromosome 22"/>
</dbReference>
<protein>
    <submittedName>
        <fullName evidence="1">Uncharacterized protein</fullName>
    </submittedName>
</protein>
<gene>
    <name evidence="1" type="ORF">MSG28_012726</name>
</gene>